<proteinExistence type="predicted"/>
<accession>A0A0E9SUN2</accession>
<feature type="signal peptide" evidence="1">
    <location>
        <begin position="1"/>
        <end position="17"/>
    </location>
</feature>
<evidence type="ECO:0000256" key="1">
    <source>
        <dbReference type="SAM" id="SignalP"/>
    </source>
</evidence>
<reference evidence="2" key="2">
    <citation type="journal article" date="2015" name="Fish Shellfish Immunol.">
        <title>Early steps in the European eel (Anguilla anguilla)-Vibrio vulnificus interaction in the gills: Role of the RtxA13 toxin.</title>
        <authorList>
            <person name="Callol A."/>
            <person name="Pajuelo D."/>
            <person name="Ebbesson L."/>
            <person name="Teles M."/>
            <person name="MacKenzie S."/>
            <person name="Amaro C."/>
        </authorList>
    </citation>
    <scope>NUCLEOTIDE SEQUENCE</scope>
</reference>
<feature type="chain" id="PRO_5002433065" evidence="1">
    <location>
        <begin position="18"/>
        <end position="51"/>
    </location>
</feature>
<evidence type="ECO:0000313" key="2">
    <source>
        <dbReference type="EMBL" id="JAH45011.1"/>
    </source>
</evidence>
<sequence length="51" mass="5882">MKLRILSILNTLFHCLTQCWHSTDRSASPQINQGVRAQVFAYTDKKNVSLF</sequence>
<keyword evidence="1" id="KW-0732">Signal</keyword>
<organism evidence="2">
    <name type="scientific">Anguilla anguilla</name>
    <name type="common">European freshwater eel</name>
    <name type="synonym">Muraena anguilla</name>
    <dbReference type="NCBI Taxonomy" id="7936"/>
    <lineage>
        <taxon>Eukaryota</taxon>
        <taxon>Metazoa</taxon>
        <taxon>Chordata</taxon>
        <taxon>Craniata</taxon>
        <taxon>Vertebrata</taxon>
        <taxon>Euteleostomi</taxon>
        <taxon>Actinopterygii</taxon>
        <taxon>Neopterygii</taxon>
        <taxon>Teleostei</taxon>
        <taxon>Anguilliformes</taxon>
        <taxon>Anguillidae</taxon>
        <taxon>Anguilla</taxon>
    </lineage>
</organism>
<dbReference type="AlphaFoldDB" id="A0A0E9SUN2"/>
<reference evidence="2" key="1">
    <citation type="submission" date="2014-11" db="EMBL/GenBank/DDBJ databases">
        <authorList>
            <person name="Amaro Gonzalez C."/>
        </authorList>
    </citation>
    <scope>NUCLEOTIDE SEQUENCE</scope>
</reference>
<protein>
    <submittedName>
        <fullName evidence="2">Uncharacterized protein</fullName>
    </submittedName>
</protein>
<name>A0A0E9SUN2_ANGAN</name>
<dbReference type="EMBL" id="GBXM01063566">
    <property type="protein sequence ID" value="JAH45011.1"/>
    <property type="molecule type" value="Transcribed_RNA"/>
</dbReference>